<proteinExistence type="predicted"/>
<reference evidence="5" key="1">
    <citation type="journal article" date="2019" name="Int. J. Syst. Evol. Microbiol.">
        <title>The Global Catalogue of Microorganisms (GCM) 10K type strain sequencing project: providing services to taxonomists for standard genome sequencing and annotation.</title>
        <authorList>
            <consortium name="The Broad Institute Genomics Platform"/>
            <consortium name="The Broad Institute Genome Sequencing Center for Infectious Disease"/>
            <person name="Wu L."/>
            <person name="Ma J."/>
        </authorList>
    </citation>
    <scope>NUCLEOTIDE SEQUENCE [LARGE SCALE GENOMIC DNA]</scope>
    <source>
        <strain evidence="5">JCM 17919</strain>
    </source>
</reference>
<dbReference type="PANTHER" id="PTHR48081:SF6">
    <property type="entry name" value="PEPTIDASE S9 PROLYL OLIGOPEPTIDASE CATALYTIC DOMAIN-CONTAINING PROTEIN"/>
    <property type="match status" value="1"/>
</dbReference>
<dbReference type="InterPro" id="IPR050300">
    <property type="entry name" value="GDXG_lipolytic_enzyme"/>
</dbReference>
<evidence type="ECO:0000256" key="1">
    <source>
        <dbReference type="ARBA" id="ARBA00022801"/>
    </source>
</evidence>
<dbReference type="Gene3D" id="3.40.50.1820">
    <property type="entry name" value="alpha/beta hydrolase"/>
    <property type="match status" value="1"/>
</dbReference>
<feature type="domain" description="BD-FAE-like" evidence="3">
    <location>
        <begin position="56"/>
        <end position="257"/>
    </location>
</feature>
<feature type="chain" id="PRO_5047286127" evidence="2">
    <location>
        <begin position="20"/>
        <end position="303"/>
    </location>
</feature>
<evidence type="ECO:0000313" key="5">
    <source>
        <dbReference type="Proteomes" id="UP001501725"/>
    </source>
</evidence>
<dbReference type="PANTHER" id="PTHR48081">
    <property type="entry name" value="AB HYDROLASE SUPERFAMILY PROTEIN C4A8.06C"/>
    <property type="match status" value="1"/>
</dbReference>
<feature type="signal peptide" evidence="2">
    <location>
        <begin position="1"/>
        <end position="19"/>
    </location>
</feature>
<dbReference type="EMBL" id="BAABGY010000016">
    <property type="protein sequence ID" value="GAA4341967.1"/>
    <property type="molecule type" value="Genomic_DNA"/>
</dbReference>
<protein>
    <submittedName>
        <fullName evidence="4">Alpha/beta hydrolase</fullName>
    </submittedName>
</protein>
<comment type="caution">
    <text evidence="4">The sequence shown here is derived from an EMBL/GenBank/DDBJ whole genome shotgun (WGS) entry which is preliminary data.</text>
</comment>
<evidence type="ECO:0000256" key="2">
    <source>
        <dbReference type="SAM" id="SignalP"/>
    </source>
</evidence>
<name>A0ABP8HNR2_9BACT</name>
<gene>
    <name evidence="4" type="ORF">GCM10023184_40840</name>
</gene>
<evidence type="ECO:0000313" key="4">
    <source>
        <dbReference type="EMBL" id="GAA4341967.1"/>
    </source>
</evidence>
<dbReference type="SUPFAM" id="SSF53474">
    <property type="entry name" value="alpha/beta-Hydrolases"/>
    <property type="match status" value="1"/>
</dbReference>
<organism evidence="4 5">
    <name type="scientific">Flaviaesturariibacter amylovorans</name>
    <dbReference type="NCBI Taxonomy" id="1084520"/>
    <lineage>
        <taxon>Bacteria</taxon>
        <taxon>Pseudomonadati</taxon>
        <taxon>Bacteroidota</taxon>
        <taxon>Chitinophagia</taxon>
        <taxon>Chitinophagales</taxon>
        <taxon>Chitinophagaceae</taxon>
        <taxon>Flaviaestuariibacter</taxon>
    </lineage>
</organism>
<keyword evidence="2" id="KW-0732">Signal</keyword>
<keyword evidence="1 4" id="KW-0378">Hydrolase</keyword>
<dbReference type="RefSeq" id="WP_345257780.1">
    <property type="nucleotide sequence ID" value="NZ_BAABGY010000016.1"/>
</dbReference>
<dbReference type="GO" id="GO:0016787">
    <property type="term" value="F:hydrolase activity"/>
    <property type="evidence" value="ECO:0007669"/>
    <property type="project" value="UniProtKB-KW"/>
</dbReference>
<accession>A0ABP8HNR2</accession>
<evidence type="ECO:0000259" key="3">
    <source>
        <dbReference type="Pfam" id="PF20434"/>
    </source>
</evidence>
<keyword evidence="5" id="KW-1185">Reference proteome</keyword>
<dbReference type="InterPro" id="IPR029058">
    <property type="entry name" value="AB_hydrolase_fold"/>
</dbReference>
<dbReference type="InterPro" id="IPR049492">
    <property type="entry name" value="BD-FAE-like_dom"/>
</dbReference>
<dbReference type="Pfam" id="PF20434">
    <property type="entry name" value="BD-FAE"/>
    <property type="match status" value="1"/>
</dbReference>
<sequence length="303" mass="32938">MKSILALFLLATSSLSLQAQEQRPIWPAGKMPNTRGLVMRDSIVDGYAYLLKEPRLGIYPAPKEKNTGTAVLIIPGGGYARTQFDPDKIGLAKYFQSVGINAFVVWYRLPASADLLQPELAPLQDIQRAMRMIRAGAKEWGIDTARVGVFGTSAGGHGATTLATHTADLSAIGDAADPYSYKPAFTILLSPVISFRDDIAHKGSRTRLLGKQPPAELIAAYSNETRVTRETPPALLLHAQDDKSVSPANSIVYYEALHKAGVPASLHIFPSGGHRLSIEYHPGSAALWPALMLEWLRELKFLP</sequence>
<dbReference type="Proteomes" id="UP001501725">
    <property type="component" value="Unassembled WGS sequence"/>
</dbReference>